<feature type="chain" id="PRO_5038970738" description="Lipoprotein" evidence="2">
    <location>
        <begin position="23"/>
        <end position="52"/>
    </location>
</feature>
<protein>
    <recommendedName>
        <fullName evidence="5">Lipoprotein</fullName>
    </recommendedName>
</protein>
<evidence type="ECO:0000256" key="2">
    <source>
        <dbReference type="SAM" id="SignalP"/>
    </source>
</evidence>
<dbReference type="RefSeq" id="WP_163243394.1">
    <property type="nucleotide sequence ID" value="NZ_CP082780.1"/>
</dbReference>
<evidence type="ECO:0000256" key="1">
    <source>
        <dbReference type="SAM" id="MobiDB-lite"/>
    </source>
</evidence>
<evidence type="ECO:0008006" key="5">
    <source>
        <dbReference type="Google" id="ProtNLM"/>
    </source>
</evidence>
<organism evidence="3 4">
    <name type="scientific">Bacillus aquiflavi</name>
    <dbReference type="NCBI Taxonomy" id="2672567"/>
    <lineage>
        <taxon>Bacteria</taxon>
        <taxon>Bacillati</taxon>
        <taxon>Bacillota</taxon>
        <taxon>Bacilli</taxon>
        <taxon>Bacillales</taxon>
        <taxon>Bacillaceae</taxon>
        <taxon>Bacillus</taxon>
    </lineage>
</organism>
<dbReference type="EMBL" id="JACEIO010000057">
    <property type="protein sequence ID" value="MBA4538635.1"/>
    <property type="molecule type" value="Genomic_DNA"/>
</dbReference>
<dbReference type="PROSITE" id="PS51257">
    <property type="entry name" value="PROKAR_LIPOPROTEIN"/>
    <property type="match status" value="1"/>
</dbReference>
<feature type="region of interest" description="Disordered" evidence="1">
    <location>
        <begin position="23"/>
        <end position="52"/>
    </location>
</feature>
<gene>
    <name evidence="3" type="ORF">H1Z61_16255</name>
</gene>
<evidence type="ECO:0000313" key="3">
    <source>
        <dbReference type="EMBL" id="MBA4538635.1"/>
    </source>
</evidence>
<feature type="signal peptide" evidence="2">
    <location>
        <begin position="1"/>
        <end position="22"/>
    </location>
</feature>
<comment type="caution">
    <text evidence="3">The sequence shown here is derived from an EMBL/GenBank/DDBJ whole genome shotgun (WGS) entry which is preliminary data.</text>
</comment>
<reference evidence="3 4" key="1">
    <citation type="submission" date="2020-07" db="EMBL/GenBank/DDBJ databases">
        <authorList>
            <person name="Feng H."/>
        </authorList>
    </citation>
    <scope>NUCLEOTIDE SEQUENCE [LARGE SCALE GENOMIC DNA]</scope>
    <source>
        <strain evidence="4">s-12</strain>
    </source>
</reference>
<proteinExistence type="predicted"/>
<dbReference type="Proteomes" id="UP000570010">
    <property type="component" value="Unassembled WGS sequence"/>
</dbReference>
<evidence type="ECO:0000313" key="4">
    <source>
        <dbReference type="Proteomes" id="UP000570010"/>
    </source>
</evidence>
<dbReference type="AlphaFoldDB" id="A0A7W2AFD1"/>
<keyword evidence="2" id="KW-0732">Signal</keyword>
<feature type="compositionally biased region" description="Basic and acidic residues" evidence="1">
    <location>
        <begin position="28"/>
        <end position="38"/>
    </location>
</feature>
<name>A0A7W2AFD1_9BACI</name>
<sequence>MKGFKQWLLTFMAAFMLVGVMTGCNNDKNTEDETKTEETENSEETNTEKSGE</sequence>
<accession>A0A7W2AFD1</accession>